<evidence type="ECO:0000313" key="6">
    <source>
        <dbReference type="EMBL" id="AAS79765.1"/>
    </source>
</evidence>
<dbReference type="PANTHER" id="PTHR33018">
    <property type="entry name" value="OS10G0338966 PROTEIN-RELATED"/>
    <property type="match status" value="1"/>
</dbReference>
<sequence>MADRDEEQILYDTIAEGSSQYWNEEEGNEDPNQYLNEEGNVERDAEGNQQGHVERDVEGNQEEEASGSQPSVGQKRARGQRGAAKKLEGRHIITEVEEDGRPSAPAEAAKNYVRHSGWVVRDNVPVSTVYWRRTRARGDHESFVPDSEKEMLWTTMLETFTLPAGTEDKVKRWTLKKMAEQFQSFKGDLYQKYILKGQTPNFDTFPKLRDHWDEFVAYKTANWPERSKFWYYAHGGTLNPADGSLVFGYQIQEAARRLTDAVEASSQGTFRPDRDRDELTLALQTPEHPGRTRGKGVIPWKIGFKEDIHTYRSRMRSKRDTEAKIADLEFRVSSYELNMQEEVARKVDERMAAHRSHDPQPTIPPAMVSPSGNRSSCASTGQVGSQSMDAMQTQDESTCPVDDFTQRTPCELHIPFKNLSIKVASGMAIPTDPSGTYHCRPILAGYSKVEVELVEGAYEDLELDYPGGDGETHLRDTCHAIILWRRRYIILPGRQAASRAPSPPAPPSPPQDPAPSPPHAPPAPSPPQAPASTPPQDPAPTPPRAPTPTPPQAPLPAPSKSRAPPAPPLAHTRATKKAKVDAAKNKDPGYDCTQEELDAYVASEVKRQFKPRSPEKKIPIDPSVRNFFRGMSASVKEAIKLSDYERTLKKASSGKSKPVPQLGEQPNQEIEPLVTGKEMTIEQFITDTGLTTDQLLGVAPIEKAEVKYMYELGKPLVKPELLQSLPTQMYKFHQLYMEMSATGREMIGARIRDTDFLQGDDILWINFRGIYELYQLDALDVSIMNCWILMEIQRARRRRVFDTGFIDPRKVNVAMLDQYPQETEDNLVHLLKAQHYKTFILLPYNTEFHWVLLLIDLEACTVNVYDSMDKKESTFDKCAKQKQGTNLCGYYVCEYCHCLANQIITTRELDFIRMRDNLTTHKEFIAAVQEQLMGFINEEILDPKGEFYYDGNTIHRSLASELAASTTTSKS</sequence>
<reference evidence="7" key="1">
    <citation type="submission" date="2004-07" db="EMBL/GenBank/DDBJ databases">
        <title>Oryza sativa BAC OJ1212_C10 genomic sequence.</title>
        <authorList>
            <person name="Chow T.-Y."/>
            <person name="Hsing Y.-I.C."/>
            <person name="Chen C.-S."/>
            <person name="Chen H.-H."/>
            <person name="Liu S.-M."/>
            <person name="Chao Y.-T."/>
            <person name="Chang S.-J."/>
            <person name="Chen H.-C."/>
            <person name="Chen S.-K."/>
            <person name="Chen T.-R."/>
            <person name="Chen Y.-L."/>
            <person name="Cheng C.-H."/>
            <person name="Chung C.-I."/>
            <person name="Han S.-Y."/>
            <person name="Hsiao S.-H."/>
            <person name="Hsiung J.-N."/>
            <person name="Hsu C.-H."/>
            <person name="Huang J.-J."/>
            <person name="Kau P.-I."/>
            <person name="Lee M.-C."/>
            <person name="Leu H.-L."/>
            <person name="Li Y.-F."/>
            <person name="Lin S.-J."/>
            <person name="Lin Y.-C."/>
            <person name="Wu S.-W."/>
            <person name="Yu C.-Y."/>
            <person name="Yu S.-W."/>
            <person name="Wu H.-P."/>
            <person name="Shaw J.-F."/>
        </authorList>
    </citation>
    <scope>NUCLEOTIDE SEQUENCE</scope>
</reference>
<name>Q75IG4_ORYSJ</name>
<evidence type="ECO:0000256" key="4">
    <source>
        <dbReference type="SAM" id="MobiDB-lite"/>
    </source>
</evidence>
<dbReference type="GO" id="GO:0006508">
    <property type="term" value="P:proteolysis"/>
    <property type="evidence" value="ECO:0007669"/>
    <property type="project" value="UniProtKB-KW"/>
</dbReference>
<dbReference type="InterPro" id="IPR058352">
    <property type="entry name" value="DUF8039"/>
</dbReference>
<accession>Q75IG4</accession>
<dbReference type="EMBL" id="AC132487">
    <property type="protein sequence ID" value="AAS79765.1"/>
    <property type="molecule type" value="Genomic_DNA"/>
</dbReference>
<reference evidence="8" key="4">
    <citation type="journal article" date="2008" name="Nucleic Acids Res.">
        <title>The rice annotation project database (RAP-DB): 2008 update.</title>
        <authorList>
            <consortium name="The rice annotation project (RAP)"/>
        </authorList>
    </citation>
    <scope>GENOME REANNOTATION</scope>
    <source>
        <strain evidence="8">cv. Nipponbare</strain>
    </source>
</reference>
<dbReference type="Proteomes" id="UP000000763">
    <property type="component" value="Chromosome 5"/>
</dbReference>
<dbReference type="GO" id="GO:0008234">
    <property type="term" value="F:cysteine-type peptidase activity"/>
    <property type="evidence" value="ECO:0007669"/>
    <property type="project" value="InterPro"/>
</dbReference>
<reference evidence="8" key="2">
    <citation type="journal article" date="2005" name="Nature">
        <title>The map-based sequence of the rice genome.</title>
        <authorList>
            <consortium name="International rice genome sequencing project (IRGSP)"/>
            <person name="Matsumoto T."/>
            <person name="Wu J."/>
            <person name="Kanamori H."/>
            <person name="Katayose Y."/>
            <person name="Fujisawa M."/>
            <person name="Namiki N."/>
            <person name="Mizuno H."/>
            <person name="Yamamoto K."/>
            <person name="Antonio B.A."/>
            <person name="Baba T."/>
            <person name="Sakata K."/>
            <person name="Nagamura Y."/>
            <person name="Aoki H."/>
            <person name="Arikawa K."/>
            <person name="Arita K."/>
            <person name="Bito T."/>
            <person name="Chiden Y."/>
            <person name="Fujitsuka N."/>
            <person name="Fukunaka R."/>
            <person name="Hamada M."/>
            <person name="Harada C."/>
            <person name="Hayashi A."/>
            <person name="Hijishita S."/>
            <person name="Honda M."/>
            <person name="Hosokawa S."/>
            <person name="Ichikawa Y."/>
            <person name="Idonuma A."/>
            <person name="Iijima M."/>
            <person name="Ikeda M."/>
            <person name="Ikeno M."/>
            <person name="Ito K."/>
            <person name="Ito S."/>
            <person name="Ito T."/>
            <person name="Ito Y."/>
            <person name="Ito Y."/>
            <person name="Iwabuchi A."/>
            <person name="Kamiya K."/>
            <person name="Karasawa W."/>
            <person name="Kurita K."/>
            <person name="Katagiri S."/>
            <person name="Kikuta A."/>
            <person name="Kobayashi H."/>
            <person name="Kobayashi N."/>
            <person name="Machita K."/>
            <person name="Maehara T."/>
            <person name="Masukawa M."/>
            <person name="Mizubayashi T."/>
            <person name="Mukai Y."/>
            <person name="Nagasaki H."/>
            <person name="Nagata Y."/>
            <person name="Naito S."/>
            <person name="Nakashima M."/>
            <person name="Nakama Y."/>
            <person name="Nakamichi Y."/>
            <person name="Nakamura M."/>
            <person name="Meguro A."/>
            <person name="Negishi M."/>
            <person name="Ohta I."/>
            <person name="Ohta T."/>
            <person name="Okamoto M."/>
            <person name="Ono N."/>
            <person name="Saji S."/>
            <person name="Sakaguchi M."/>
            <person name="Sakai K."/>
            <person name="Shibata M."/>
            <person name="Shimokawa T."/>
            <person name="Song J."/>
            <person name="Takazaki Y."/>
            <person name="Terasawa K."/>
            <person name="Tsugane M."/>
            <person name="Tsuji K."/>
            <person name="Ueda S."/>
            <person name="Waki K."/>
            <person name="Yamagata H."/>
            <person name="Yamamoto M."/>
            <person name="Yamamoto S."/>
            <person name="Yamane H."/>
            <person name="Yoshiki S."/>
            <person name="Yoshihara R."/>
            <person name="Yukawa K."/>
            <person name="Zhong H."/>
            <person name="Yano M."/>
            <person name="Yuan Q."/>
            <person name="Ouyang S."/>
            <person name="Liu J."/>
            <person name="Jones K.M."/>
            <person name="Gansberger K."/>
            <person name="Moffat K."/>
            <person name="Hill J."/>
            <person name="Bera J."/>
            <person name="Fadrosh D."/>
            <person name="Jin S."/>
            <person name="Johri S."/>
            <person name="Kim M."/>
            <person name="Overton L."/>
            <person name="Reardon M."/>
            <person name="Tsitrin T."/>
            <person name="Vuong H."/>
            <person name="Weaver B."/>
            <person name="Ciecko A."/>
            <person name="Tallon L."/>
            <person name="Jackson J."/>
            <person name="Pai G."/>
            <person name="Aken S.V."/>
            <person name="Utterback T."/>
            <person name="Reidmuller S."/>
            <person name="Feldblyum T."/>
            <person name="Hsiao J."/>
            <person name="Zismann V."/>
            <person name="Iobst S."/>
            <person name="de Vazeille A.R."/>
            <person name="Buell C.R."/>
            <person name="Ying K."/>
            <person name="Li Y."/>
            <person name="Lu T."/>
            <person name="Huang Y."/>
            <person name="Zhao Q."/>
            <person name="Feng Q."/>
            <person name="Zhang L."/>
            <person name="Zhu J."/>
            <person name="Weng Q."/>
            <person name="Mu J."/>
            <person name="Lu Y."/>
            <person name="Fan D."/>
            <person name="Liu Y."/>
            <person name="Guan J."/>
            <person name="Zhang Y."/>
            <person name="Yu S."/>
            <person name="Liu X."/>
            <person name="Zhang Y."/>
            <person name="Hong G."/>
            <person name="Han B."/>
            <person name="Choisne N."/>
            <person name="Demange N."/>
            <person name="Orjeda G."/>
            <person name="Samain S."/>
            <person name="Cattolico L."/>
            <person name="Pelletier E."/>
            <person name="Couloux A."/>
            <person name="Segurens B."/>
            <person name="Wincker P."/>
            <person name="D'Hont A."/>
            <person name="Scarpelli C."/>
            <person name="Weissenbach J."/>
            <person name="Salanoubat M."/>
            <person name="Quetier F."/>
            <person name="Yu Y."/>
            <person name="Kim H.R."/>
            <person name="Rambo T."/>
            <person name="Currie J."/>
            <person name="Collura K."/>
            <person name="Luo M."/>
            <person name="Yang T."/>
            <person name="Ammiraju J.S.S."/>
            <person name="Engler F."/>
            <person name="Soderlund C."/>
            <person name="Wing R.A."/>
            <person name="Palmer L.E."/>
            <person name="de la Bastide M."/>
            <person name="Spiegel L."/>
            <person name="Nascimento L."/>
            <person name="Zutavern T."/>
            <person name="O'Shaughnessy A."/>
            <person name="Dike S."/>
            <person name="Dedhia N."/>
            <person name="Preston R."/>
            <person name="Balija V."/>
            <person name="McCombie W.R."/>
            <person name="Chow T."/>
            <person name="Chen H."/>
            <person name="Chung M."/>
            <person name="Chen C."/>
            <person name="Shaw J."/>
            <person name="Wu H."/>
            <person name="Hsiao K."/>
            <person name="Chao Y."/>
            <person name="Chu M."/>
            <person name="Cheng C."/>
            <person name="Hour A."/>
            <person name="Lee P."/>
            <person name="Lin S."/>
            <person name="Lin Y."/>
            <person name="Liou J."/>
            <person name="Liu S."/>
            <person name="Hsing Y."/>
            <person name="Raghuvanshi S."/>
            <person name="Mohanty A."/>
            <person name="Bharti A.K."/>
            <person name="Gaur A."/>
            <person name="Gupta V."/>
            <person name="Kumar D."/>
            <person name="Ravi V."/>
            <person name="Vij S."/>
            <person name="Kapur A."/>
            <person name="Khurana P."/>
            <person name="Khurana P."/>
            <person name="Khurana J.P."/>
            <person name="Tyagi A.K."/>
            <person name="Gaikwad K."/>
            <person name="Singh A."/>
            <person name="Dalal V."/>
            <person name="Srivastava S."/>
            <person name="Dixit A."/>
            <person name="Pal A.K."/>
            <person name="Ghazi I.A."/>
            <person name="Yadav M."/>
            <person name="Pandit A."/>
            <person name="Bhargava A."/>
            <person name="Sureshbabu K."/>
            <person name="Batra K."/>
            <person name="Sharma T.R."/>
            <person name="Mohapatra T."/>
            <person name="Singh N.K."/>
            <person name="Messing J."/>
            <person name="Nelson A.B."/>
            <person name="Fuks G."/>
            <person name="Kavchok S."/>
            <person name="Keizer G."/>
            <person name="Linton E."/>
            <person name="Llaca V."/>
            <person name="Song R."/>
            <person name="Tanyolac B."/>
            <person name="Young S."/>
            <person name="Ho-Il K."/>
            <person name="Hahn J.H."/>
            <person name="Sangsakoo G."/>
            <person name="Vanavichit A."/>
            <person name="de Mattos Luiz.A.T."/>
            <person name="Zimmer P.D."/>
            <person name="Malone G."/>
            <person name="Dellagostin O."/>
            <person name="de Oliveira A.C."/>
            <person name="Bevan M."/>
            <person name="Bancroft I."/>
            <person name="Minx P."/>
            <person name="Cordum H."/>
            <person name="Wilson R."/>
            <person name="Cheng Z."/>
            <person name="Jin W."/>
            <person name="Jiang J."/>
            <person name="Leong S.A."/>
            <person name="Iwama H."/>
            <person name="Gojobori T."/>
            <person name="Itoh T."/>
            <person name="Niimura Y."/>
            <person name="Fujii Y."/>
            <person name="Habara T."/>
            <person name="Sakai H."/>
            <person name="Sato Y."/>
            <person name="Wilson G."/>
            <person name="Kumar K."/>
            <person name="McCouch S."/>
            <person name="Juretic N."/>
            <person name="Hoen D."/>
            <person name="Wright S."/>
            <person name="Bruskiewich R."/>
            <person name="Bureau T."/>
            <person name="Miyao A."/>
            <person name="Hirochika H."/>
            <person name="Nishikawa T."/>
            <person name="Kadowaki K."/>
            <person name="Sugiura M."/>
            <person name="Burr B."/>
            <person name="Sasaki T."/>
        </authorList>
    </citation>
    <scope>NUCLEOTIDE SEQUENCE [LARGE SCALE GENOMIC DNA]</scope>
    <source>
        <strain evidence="8">cv. Nipponbare</strain>
    </source>
</reference>
<evidence type="ECO:0000256" key="3">
    <source>
        <dbReference type="ARBA" id="ARBA00022801"/>
    </source>
</evidence>
<feature type="compositionally biased region" description="Polar residues" evidence="4">
    <location>
        <begin position="370"/>
        <end position="397"/>
    </location>
</feature>
<dbReference type="AlphaFoldDB" id="Q75IG4"/>
<organism evidence="6 8">
    <name type="scientific">Oryza sativa subsp. japonica</name>
    <name type="common">Rice</name>
    <dbReference type="NCBI Taxonomy" id="39947"/>
    <lineage>
        <taxon>Eukaryota</taxon>
        <taxon>Viridiplantae</taxon>
        <taxon>Streptophyta</taxon>
        <taxon>Embryophyta</taxon>
        <taxon>Tracheophyta</taxon>
        <taxon>Spermatophyta</taxon>
        <taxon>Magnoliopsida</taxon>
        <taxon>Liliopsida</taxon>
        <taxon>Poales</taxon>
        <taxon>Poaceae</taxon>
        <taxon>BOP clade</taxon>
        <taxon>Oryzoideae</taxon>
        <taxon>Oryzeae</taxon>
        <taxon>Oryzinae</taxon>
        <taxon>Oryza</taxon>
        <taxon>Oryza sativa</taxon>
    </lineage>
</organism>
<feature type="region of interest" description="Disordered" evidence="4">
    <location>
        <begin position="1"/>
        <end position="87"/>
    </location>
</feature>
<feature type="compositionally biased region" description="Basic and acidic residues" evidence="4">
    <location>
        <begin position="40"/>
        <end position="58"/>
    </location>
</feature>
<gene>
    <name evidence="7" type="ORF">OJ1212_C10.17</name>
    <name evidence="6" type="ORF">P0499F10.2</name>
</gene>
<dbReference type="EMBL" id="AC104275">
    <property type="protein sequence ID" value="AAT77311.1"/>
    <property type="molecule type" value="Genomic_DNA"/>
</dbReference>
<dbReference type="PROSITE" id="PS50600">
    <property type="entry name" value="ULP_PROTEASE"/>
    <property type="match status" value="1"/>
</dbReference>
<dbReference type="Pfam" id="PF26133">
    <property type="entry name" value="DUF8039"/>
    <property type="match status" value="1"/>
</dbReference>
<dbReference type="SUPFAM" id="SSF54001">
    <property type="entry name" value="Cysteine proteinases"/>
    <property type="match status" value="1"/>
</dbReference>
<evidence type="ECO:0000256" key="2">
    <source>
        <dbReference type="ARBA" id="ARBA00022670"/>
    </source>
</evidence>
<evidence type="ECO:0000313" key="8">
    <source>
        <dbReference type="Proteomes" id="UP000000763"/>
    </source>
</evidence>
<evidence type="ECO:0000259" key="5">
    <source>
        <dbReference type="PROSITE" id="PS50600"/>
    </source>
</evidence>
<proteinExistence type="inferred from homology"/>
<keyword evidence="2" id="KW-0645">Protease</keyword>
<feature type="region of interest" description="Disordered" evidence="4">
    <location>
        <begin position="350"/>
        <end position="402"/>
    </location>
</feature>
<feature type="compositionally biased region" description="Pro residues" evidence="4">
    <location>
        <begin position="501"/>
        <end position="557"/>
    </location>
</feature>
<dbReference type="InterPro" id="IPR038765">
    <property type="entry name" value="Papain-like_cys_pep_sf"/>
</dbReference>
<evidence type="ECO:0000256" key="1">
    <source>
        <dbReference type="ARBA" id="ARBA00005234"/>
    </source>
</evidence>
<evidence type="ECO:0000313" key="7">
    <source>
        <dbReference type="EMBL" id="AAT77311.1"/>
    </source>
</evidence>
<dbReference type="PANTHER" id="PTHR33018:SF34">
    <property type="entry name" value="OS02G0472350 PROTEIN"/>
    <property type="match status" value="1"/>
</dbReference>
<reference evidence="6" key="3">
    <citation type="submission" date="2005-01" db="EMBL/GenBank/DDBJ databases">
        <title>Oryza sativa PAC P0499F10 genomic sequence.</title>
        <authorList>
            <person name="Chow T.-Y."/>
            <person name="Hsing Y.-I.C."/>
            <person name="Chen C.-S."/>
            <person name="Chen H.-H."/>
            <person name="Liu S.-M."/>
            <person name="Chao Y.-T."/>
            <person name="Chang S.-J."/>
            <person name="Chen H.-C."/>
            <person name="Chen S.-K."/>
            <person name="Chen T.-R."/>
            <person name="Chen Y.-L."/>
            <person name="Cheng C.-H."/>
            <person name="Chung C.-I."/>
            <person name="Han S.-Y."/>
            <person name="Hsiao S.-H."/>
            <person name="Hsiung J.-N."/>
            <person name="Hsu C.-H."/>
            <person name="Hsu C.-T."/>
            <person name="Huang J.-J."/>
            <person name="Kau P.-I."/>
            <person name="Lee H.-F."/>
            <person name="Lee M.-C."/>
            <person name="Leu H.-L."/>
            <person name="Li Y.-F."/>
            <person name="Lin S.-J."/>
            <person name="Lin Y.-C."/>
            <person name="Lu P.-C."/>
            <person name="Wei F.-J."/>
            <person name="Wu C.-C."/>
            <person name="Wu S.-W."/>
            <person name="Yang K.-C."/>
            <person name="Yu C.-Y."/>
            <person name="Yu S.-W."/>
            <person name="Wu H.-P."/>
            <person name="Shaw J.-F."/>
        </authorList>
    </citation>
    <scope>NUCLEOTIDE SEQUENCE</scope>
</reference>
<dbReference type="Pfam" id="PF02902">
    <property type="entry name" value="Peptidase_C48"/>
    <property type="match status" value="1"/>
</dbReference>
<protein>
    <submittedName>
        <fullName evidence="6">Hydroxyproline-rich glycoprotein</fullName>
    </submittedName>
</protein>
<keyword evidence="3" id="KW-0378">Hydrolase</keyword>
<feature type="compositionally biased region" description="Basic and acidic residues" evidence="4">
    <location>
        <begin position="578"/>
        <end position="589"/>
    </location>
</feature>
<dbReference type="Gene3D" id="3.40.395.10">
    <property type="entry name" value="Adenoviral Proteinase, Chain A"/>
    <property type="match status" value="1"/>
</dbReference>
<dbReference type="InterPro" id="IPR003653">
    <property type="entry name" value="Peptidase_C48_C"/>
</dbReference>
<feature type="domain" description="Ubiquitin-like protease family profile" evidence="5">
    <location>
        <begin position="747"/>
        <end position="899"/>
    </location>
</feature>
<comment type="similarity">
    <text evidence="1">Belongs to the peptidase C48 family.</text>
</comment>
<feature type="region of interest" description="Disordered" evidence="4">
    <location>
        <begin position="495"/>
        <end position="591"/>
    </location>
</feature>